<feature type="compositionally biased region" description="Low complexity" evidence="10">
    <location>
        <begin position="578"/>
        <end position="589"/>
    </location>
</feature>
<dbReference type="GO" id="GO:0008270">
    <property type="term" value="F:zinc ion binding"/>
    <property type="evidence" value="ECO:0007669"/>
    <property type="project" value="UniProtKB-KW"/>
</dbReference>
<feature type="compositionally biased region" description="Low complexity" evidence="10">
    <location>
        <begin position="1363"/>
        <end position="1378"/>
    </location>
</feature>
<dbReference type="EMBL" id="HACG01029725">
    <property type="protein sequence ID" value="CEK76590.1"/>
    <property type="molecule type" value="Transcribed_RNA"/>
</dbReference>
<dbReference type="PROSITE" id="PS50010">
    <property type="entry name" value="DH_2"/>
    <property type="match status" value="1"/>
</dbReference>
<feature type="coiled-coil region" evidence="9">
    <location>
        <begin position="309"/>
        <end position="336"/>
    </location>
</feature>
<dbReference type="InterPro" id="IPR000306">
    <property type="entry name" value="Znf_FYVE"/>
</dbReference>
<dbReference type="SUPFAM" id="SSF50729">
    <property type="entry name" value="PH domain-like"/>
    <property type="match status" value="2"/>
</dbReference>
<feature type="compositionally biased region" description="Polar residues" evidence="10">
    <location>
        <begin position="528"/>
        <end position="566"/>
    </location>
</feature>
<evidence type="ECO:0000256" key="3">
    <source>
        <dbReference type="ARBA" id="ARBA00022658"/>
    </source>
</evidence>
<dbReference type="PROSITE" id="PS50003">
    <property type="entry name" value="PH_DOMAIN"/>
    <property type="match status" value="2"/>
</dbReference>
<evidence type="ECO:0000256" key="1">
    <source>
        <dbReference type="ARBA" id="ARBA00004245"/>
    </source>
</evidence>
<dbReference type="Gene3D" id="2.30.29.30">
    <property type="entry name" value="Pleckstrin-homology domain (PH domain)/Phosphotyrosine-binding domain (PTB)"/>
    <property type="match status" value="2"/>
</dbReference>
<keyword evidence="4" id="KW-0479">Metal-binding</keyword>
<feature type="region of interest" description="Disordered" evidence="10">
    <location>
        <begin position="769"/>
        <end position="802"/>
    </location>
</feature>
<reference evidence="14" key="1">
    <citation type="submission" date="2014-12" db="EMBL/GenBank/DDBJ databases">
        <title>Insight into the proteome of Arion vulgaris.</title>
        <authorList>
            <person name="Aradska J."/>
            <person name="Bulat T."/>
            <person name="Smidak R."/>
            <person name="Sarate P."/>
            <person name="Gangsoo J."/>
            <person name="Sialana F."/>
            <person name="Bilban M."/>
            <person name="Lubec G."/>
        </authorList>
    </citation>
    <scope>NUCLEOTIDE SEQUENCE</scope>
    <source>
        <tissue evidence="14">Skin</tissue>
    </source>
</reference>
<dbReference type="SUPFAM" id="SSF57903">
    <property type="entry name" value="FYVE/PHD zinc finger"/>
    <property type="match status" value="1"/>
</dbReference>
<dbReference type="InterPro" id="IPR011011">
    <property type="entry name" value="Znf_FYVE_PHD"/>
</dbReference>
<evidence type="ECO:0000259" key="13">
    <source>
        <dbReference type="PROSITE" id="PS50178"/>
    </source>
</evidence>
<feature type="region of interest" description="Disordered" evidence="10">
    <location>
        <begin position="1359"/>
        <end position="1414"/>
    </location>
</feature>
<dbReference type="GO" id="GO:0005856">
    <property type="term" value="C:cytoskeleton"/>
    <property type="evidence" value="ECO:0007669"/>
    <property type="project" value="UniProtKB-SubCell"/>
</dbReference>
<dbReference type="Pfam" id="PF00169">
    <property type="entry name" value="PH"/>
    <property type="match status" value="1"/>
</dbReference>
<dbReference type="GO" id="GO:0005737">
    <property type="term" value="C:cytoplasm"/>
    <property type="evidence" value="ECO:0007669"/>
    <property type="project" value="TreeGrafter"/>
</dbReference>
<dbReference type="Gene3D" id="1.20.900.10">
    <property type="entry name" value="Dbl homology (DH) domain"/>
    <property type="match status" value="1"/>
</dbReference>
<protein>
    <recommendedName>
        <fullName evidence="15">FYVE, RhoGEF and PH domain-containing protein 4</fullName>
    </recommendedName>
</protein>
<evidence type="ECO:0000256" key="5">
    <source>
        <dbReference type="ARBA" id="ARBA00022771"/>
    </source>
</evidence>
<feature type="compositionally biased region" description="Polar residues" evidence="10">
    <location>
        <begin position="1379"/>
        <end position="1413"/>
    </location>
</feature>
<dbReference type="SMART" id="SM00064">
    <property type="entry name" value="FYVE"/>
    <property type="match status" value="1"/>
</dbReference>
<keyword evidence="6" id="KW-0862">Zinc</keyword>
<feature type="compositionally biased region" description="Polar residues" evidence="10">
    <location>
        <begin position="435"/>
        <end position="454"/>
    </location>
</feature>
<dbReference type="InterPro" id="IPR017455">
    <property type="entry name" value="Znf_FYVE-rel"/>
</dbReference>
<proteinExistence type="predicted"/>
<dbReference type="GO" id="GO:0046847">
    <property type="term" value="P:filopodium assembly"/>
    <property type="evidence" value="ECO:0007669"/>
    <property type="project" value="TreeGrafter"/>
</dbReference>
<evidence type="ECO:0008006" key="15">
    <source>
        <dbReference type="Google" id="ProtNLM"/>
    </source>
</evidence>
<feature type="domain" description="PH" evidence="11">
    <location>
        <begin position="1033"/>
        <end position="1131"/>
    </location>
</feature>
<sequence length="1438" mass="160479">SGRPKKYLRRHLSLDHSRLCLDSSTKDLVADQDGIRENCNEIAASVSVKFCFNCDLPVIFDDVKLCLFNFEVSRIICLACQQLQGNKQCISNDVASEDLDTVSQIPTAKAAEWQPDADKFQVSGEESSEQFENDSNLKTLSSTFSELIVRQDEHFEGTEETETYPEVLDSSLNITDPEPSNAKSYFNNEEYQTGHETGRETGHETEPGILDSLPDVSESESPIVQGHVKQKCEAFTQSQGQQLQRSKTERPVGIETVQFRYIQNRHLNIHADQSNRRSKNYYSLARDKTFSKAVMAKGYVKALAEQINQQGSLKQVRDEETEIEELNNDMAKSTSSVASCMSDEIPFHLVHTLIQAAEQNKFKEDDSSSPVRKQDIQSINNTLESSCAQLANHHLVTDAFKLTNCGESLTTNEKLFYNKDNELIPACEASINSQLSQPQGMNSSSQLSQFQGMNSPTSSSEISPISSPRVSPAGGSPCAHKPSVDYDRKPKIPTKSSSTTASQNAGRISTQLEVAHSPETPVPAKSAASHTTSMSVPNFLSTQPSTVTLSKSPTTSSLNSPTATSRKSSIPKSPPVTSPKSPKTFSPKSQNTLANQSPKRSAPKSPIKPLIKPKSPSQKAPSFILLNYPEPSRMSPTSPPSTLTPSSLPQSPSRPAPKLPPATPPKTPTSAHPKSPPSLPQVIPSSAELNYEIQSSAALTDQTGTVQQWLSDTQRLTSASGVDEVCLRGVPKRSSDHYRDSVFQTIYDNPTPLSAAELFDSSWSDSDGFNDVSDDDSDNGNDDSRRRKTRNSESRNSEHLQTKVNEVAEVQLEDRRFKIAEELLQTERDYVARLHLLHHVFYFRLDNENRQQAFLPPDTLKHMFSNTKSIFLFHNDFLLPQLEDRMKNWQTDPRIGDLLKKNAPFLKLYTEYIRNFDRAMKLINLWMDKSVKFSEIIQDIQKLPECRNLSLQHHMLGPIQRVPRYELLLKDYVRHLPEGSPDMSYATDALDLVTKAACHSNEAMNKIETFHKLLDIYQSLRGVPIDFISPTREFVIQGPVTKIAARSGEKQPRQIFLFNDLVLICSQYNLLGTYSVRSQLEVEGMEIKPGTNMNIPNTFLVHSKQKAVELLDENPTGETVRWLERIQTVIANYKKRKRSIKHEEPRELAHETSVPESCLGKTAPVWIQDDAATMCMLCTQSFNVVRRRHHCRACGKLICKTCCKKAPLEYIQGKIERVCITCYDVIVNKRSVTKSNSSDGKTSPRKKGILHVNASKGLISRYLNCSDDSGNSWQKLWVAAHKDFVLYTFKAHEDVEAICSLPLPGYEVDQLWDVPGKQHVLCLSHKKKRVWMFQADNDKHLKKWLTILTKLAHAQLPDENTRLSSQSNSSNSSSLSESGTINNGISPGSNKRSSTHSGSQADSGYPGDSNNSLAALAVDDNDHDITGGISQYDNGVIQ</sequence>
<evidence type="ECO:0000256" key="2">
    <source>
        <dbReference type="ARBA" id="ARBA00022490"/>
    </source>
</evidence>
<feature type="domain" description="DH" evidence="12">
    <location>
        <begin position="815"/>
        <end position="1003"/>
    </location>
</feature>
<keyword evidence="2" id="KW-0963">Cytoplasm</keyword>
<dbReference type="InterPro" id="IPR001849">
    <property type="entry name" value="PH_domain"/>
</dbReference>
<accession>A0A0B7A9E3</accession>
<dbReference type="InterPro" id="IPR051092">
    <property type="entry name" value="FYVE_RhoGEF_PH"/>
</dbReference>
<name>A0A0B7A9E3_9EUPU</name>
<feature type="compositionally biased region" description="Basic and acidic residues" evidence="10">
    <location>
        <begin position="782"/>
        <end position="801"/>
    </location>
</feature>
<keyword evidence="5 8" id="KW-0863">Zinc-finger</keyword>
<dbReference type="Pfam" id="PF01363">
    <property type="entry name" value="FYVE"/>
    <property type="match status" value="1"/>
</dbReference>
<keyword evidence="3" id="KW-0344">Guanine-nucleotide releasing factor</keyword>
<feature type="domain" description="PH" evidence="11">
    <location>
        <begin position="1243"/>
        <end position="1353"/>
    </location>
</feature>
<dbReference type="SMART" id="SM00233">
    <property type="entry name" value="PH"/>
    <property type="match status" value="2"/>
</dbReference>
<keyword evidence="9" id="KW-0175">Coiled coil</keyword>
<dbReference type="GO" id="GO:0005085">
    <property type="term" value="F:guanyl-nucleotide exchange factor activity"/>
    <property type="evidence" value="ECO:0007669"/>
    <property type="project" value="UniProtKB-KW"/>
</dbReference>
<comment type="subcellular location">
    <subcellularLocation>
        <location evidence="1">Cytoplasm</location>
        <location evidence="1">Cytoskeleton</location>
    </subcellularLocation>
</comment>
<feature type="compositionally biased region" description="Pro residues" evidence="10">
    <location>
        <begin position="652"/>
        <end position="667"/>
    </location>
</feature>
<evidence type="ECO:0000256" key="10">
    <source>
        <dbReference type="SAM" id="MobiDB-lite"/>
    </source>
</evidence>
<keyword evidence="7" id="KW-0206">Cytoskeleton</keyword>
<feature type="compositionally biased region" description="Low complexity" evidence="10">
    <location>
        <begin position="455"/>
        <end position="472"/>
    </location>
</feature>
<evidence type="ECO:0000259" key="11">
    <source>
        <dbReference type="PROSITE" id="PS50003"/>
    </source>
</evidence>
<feature type="non-terminal residue" evidence="14">
    <location>
        <position position="1"/>
    </location>
</feature>
<dbReference type="SMART" id="SM00325">
    <property type="entry name" value="RhoGEF"/>
    <property type="match status" value="1"/>
</dbReference>
<evidence type="ECO:0000256" key="6">
    <source>
        <dbReference type="ARBA" id="ARBA00022833"/>
    </source>
</evidence>
<dbReference type="CDD" id="cd00160">
    <property type="entry name" value="RhoGEF"/>
    <property type="match status" value="1"/>
</dbReference>
<dbReference type="PANTHER" id="PTHR12673">
    <property type="entry name" value="FACIOGENITAL DYSPLASIA PROTEIN"/>
    <property type="match status" value="1"/>
</dbReference>
<dbReference type="InterPro" id="IPR000219">
    <property type="entry name" value="DH_dom"/>
</dbReference>
<dbReference type="PROSITE" id="PS50178">
    <property type="entry name" value="ZF_FYVE"/>
    <property type="match status" value="1"/>
</dbReference>
<dbReference type="InterPro" id="IPR035899">
    <property type="entry name" value="DBL_dom_sf"/>
</dbReference>
<gene>
    <name evidence="14" type="primary">ORF100636</name>
</gene>
<feature type="compositionally biased region" description="Polar residues" evidence="10">
    <location>
        <begin position="590"/>
        <end position="599"/>
    </location>
</feature>
<dbReference type="Pfam" id="PF22697">
    <property type="entry name" value="SOS1_NGEF_PH"/>
    <property type="match status" value="1"/>
</dbReference>
<feature type="compositionally biased region" description="Low complexity" evidence="10">
    <location>
        <begin position="631"/>
        <end position="651"/>
    </location>
</feature>
<dbReference type="Gene3D" id="3.30.40.10">
    <property type="entry name" value="Zinc/RING finger domain, C3HC4 (zinc finger)"/>
    <property type="match status" value="1"/>
</dbReference>
<feature type="compositionally biased region" description="Low complexity" evidence="10">
    <location>
        <begin position="603"/>
        <end position="619"/>
    </location>
</feature>
<organism evidence="14">
    <name type="scientific">Arion vulgaris</name>
    <dbReference type="NCBI Taxonomy" id="1028688"/>
    <lineage>
        <taxon>Eukaryota</taxon>
        <taxon>Metazoa</taxon>
        <taxon>Spiralia</taxon>
        <taxon>Lophotrochozoa</taxon>
        <taxon>Mollusca</taxon>
        <taxon>Gastropoda</taxon>
        <taxon>Heterobranchia</taxon>
        <taxon>Euthyneura</taxon>
        <taxon>Panpulmonata</taxon>
        <taxon>Eupulmonata</taxon>
        <taxon>Stylommatophora</taxon>
        <taxon>Helicina</taxon>
        <taxon>Arionoidea</taxon>
        <taxon>Arionidae</taxon>
        <taxon>Arion</taxon>
    </lineage>
</organism>
<dbReference type="GO" id="GO:0007010">
    <property type="term" value="P:cytoskeleton organization"/>
    <property type="evidence" value="ECO:0007669"/>
    <property type="project" value="TreeGrafter"/>
</dbReference>
<dbReference type="SUPFAM" id="SSF48065">
    <property type="entry name" value="DBL homology domain (DH-domain)"/>
    <property type="match status" value="1"/>
</dbReference>
<dbReference type="InterPro" id="IPR013083">
    <property type="entry name" value="Znf_RING/FYVE/PHD"/>
</dbReference>
<evidence type="ECO:0000259" key="12">
    <source>
        <dbReference type="PROSITE" id="PS50010"/>
    </source>
</evidence>
<evidence type="ECO:0000313" key="14">
    <source>
        <dbReference type="EMBL" id="CEK76590.1"/>
    </source>
</evidence>
<evidence type="ECO:0000256" key="9">
    <source>
        <dbReference type="SAM" id="Coils"/>
    </source>
</evidence>
<dbReference type="InterPro" id="IPR055251">
    <property type="entry name" value="SOS1_NGEF_PH"/>
</dbReference>
<feature type="region of interest" description="Disordered" evidence="10">
    <location>
        <begin position="435"/>
        <end position="683"/>
    </location>
</feature>
<feature type="compositionally biased region" description="Acidic residues" evidence="10">
    <location>
        <begin position="772"/>
        <end position="781"/>
    </location>
</feature>
<dbReference type="Pfam" id="PF00621">
    <property type="entry name" value="RhoGEF"/>
    <property type="match status" value="1"/>
</dbReference>
<dbReference type="PANTHER" id="PTHR12673:SF241">
    <property type="entry name" value="DH DOMAIN-CONTAINING PROTEIN"/>
    <property type="match status" value="1"/>
</dbReference>
<feature type="domain" description="FYVE-type" evidence="13">
    <location>
        <begin position="1169"/>
        <end position="1227"/>
    </location>
</feature>
<evidence type="ECO:0000256" key="7">
    <source>
        <dbReference type="ARBA" id="ARBA00023212"/>
    </source>
</evidence>
<feature type="compositionally biased region" description="Polar residues" evidence="10">
    <location>
        <begin position="494"/>
        <end position="512"/>
    </location>
</feature>
<dbReference type="InterPro" id="IPR011993">
    <property type="entry name" value="PH-like_dom_sf"/>
</dbReference>
<evidence type="ECO:0000256" key="4">
    <source>
        <dbReference type="ARBA" id="ARBA00022723"/>
    </source>
</evidence>
<evidence type="ECO:0000256" key="8">
    <source>
        <dbReference type="PROSITE-ProRule" id="PRU00091"/>
    </source>
</evidence>